<keyword evidence="3" id="KW-0813">Transport</keyword>
<dbReference type="InterPro" id="IPR038765">
    <property type="entry name" value="Papain-like_cys_pep_sf"/>
</dbReference>
<dbReference type="GO" id="GO:0005737">
    <property type="term" value="C:cytoplasm"/>
    <property type="evidence" value="ECO:0007669"/>
    <property type="project" value="UniProtKB-SubCell"/>
</dbReference>
<comment type="similarity">
    <text evidence="2 11">Belongs to the peptidase C54 family.</text>
</comment>
<accession>A0A4Y2C7V3</accession>
<dbReference type="EC" id="3.4.22.-" evidence="11"/>
<evidence type="ECO:0000313" key="14">
    <source>
        <dbReference type="EMBL" id="GBM00433.1"/>
    </source>
</evidence>
<dbReference type="PANTHER" id="PTHR22624">
    <property type="entry name" value="CYSTEINE PROTEASE ATG4"/>
    <property type="match status" value="1"/>
</dbReference>
<dbReference type="GO" id="GO:0019786">
    <property type="term" value="F:protein-phosphatidylethanolamide deconjugating activity"/>
    <property type="evidence" value="ECO:0007669"/>
    <property type="project" value="InterPro"/>
</dbReference>
<keyword evidence="7" id="KW-0788">Thiol protease</keyword>
<name>A0A4Y2C7V3_ARAVE</name>
<feature type="compositionally biased region" description="Basic and acidic residues" evidence="12">
    <location>
        <begin position="138"/>
        <end position="148"/>
    </location>
</feature>
<dbReference type="GO" id="GO:0035973">
    <property type="term" value="P:aggrephagy"/>
    <property type="evidence" value="ECO:0007669"/>
    <property type="project" value="TreeGrafter"/>
</dbReference>
<keyword evidence="4 11" id="KW-0963">Cytoplasm</keyword>
<evidence type="ECO:0000256" key="4">
    <source>
        <dbReference type="ARBA" id="ARBA00022490"/>
    </source>
</evidence>
<feature type="compositionally biased region" description="Low complexity" evidence="12">
    <location>
        <begin position="123"/>
        <end position="137"/>
    </location>
</feature>
<evidence type="ECO:0000256" key="10">
    <source>
        <dbReference type="ARBA" id="ARBA00029362"/>
    </source>
</evidence>
<dbReference type="InterPro" id="IPR046792">
    <property type="entry name" value="Peptidase_C54_cat"/>
</dbReference>
<evidence type="ECO:0000256" key="6">
    <source>
        <dbReference type="ARBA" id="ARBA00022801"/>
    </source>
</evidence>
<feature type="region of interest" description="Disordered" evidence="12">
    <location>
        <begin position="113"/>
        <end position="182"/>
    </location>
</feature>
<dbReference type="OrthoDB" id="2960936at2759"/>
<evidence type="ECO:0000256" key="8">
    <source>
        <dbReference type="ARBA" id="ARBA00022927"/>
    </source>
</evidence>
<evidence type="ECO:0000256" key="9">
    <source>
        <dbReference type="ARBA" id="ARBA00023006"/>
    </source>
</evidence>
<keyword evidence="6 11" id="KW-0378">Hydrolase</keyword>
<dbReference type="GO" id="GO:0000423">
    <property type="term" value="P:mitophagy"/>
    <property type="evidence" value="ECO:0007669"/>
    <property type="project" value="TreeGrafter"/>
</dbReference>
<dbReference type="Proteomes" id="UP000499080">
    <property type="component" value="Unassembled WGS sequence"/>
</dbReference>
<dbReference type="EMBL" id="BGPR01000156">
    <property type="protein sequence ID" value="GBM00433.1"/>
    <property type="molecule type" value="Genomic_DNA"/>
</dbReference>
<reference evidence="14 15" key="1">
    <citation type="journal article" date="2019" name="Sci. Rep.">
        <title>Orb-weaving spider Araneus ventricosus genome elucidates the spidroin gene catalogue.</title>
        <authorList>
            <person name="Kono N."/>
            <person name="Nakamura H."/>
            <person name="Ohtoshi R."/>
            <person name="Moran D.A.P."/>
            <person name="Shinohara A."/>
            <person name="Yoshida Y."/>
            <person name="Fujiwara M."/>
            <person name="Mori M."/>
            <person name="Tomita M."/>
            <person name="Arakawa K."/>
        </authorList>
    </citation>
    <scope>NUCLEOTIDE SEQUENCE [LARGE SCALE GENOMIC DNA]</scope>
</reference>
<evidence type="ECO:0000256" key="1">
    <source>
        <dbReference type="ARBA" id="ARBA00004496"/>
    </source>
</evidence>
<evidence type="ECO:0000256" key="5">
    <source>
        <dbReference type="ARBA" id="ARBA00022670"/>
    </source>
</evidence>
<dbReference type="GO" id="GO:0000045">
    <property type="term" value="P:autophagosome assembly"/>
    <property type="evidence" value="ECO:0007669"/>
    <property type="project" value="TreeGrafter"/>
</dbReference>
<keyword evidence="5 11" id="KW-0645">Protease</keyword>
<comment type="subcellular location">
    <subcellularLocation>
        <location evidence="1 11">Cytoplasm</location>
    </subcellularLocation>
</comment>
<sequence length="674" mass="75772">MSNVKPSGVQGDELDSLCASGNFEVLCCDTCEDVNVFERQYFSNSDSTTRSNGSSNQPNTSSLGMSPKTYSEPQTFKTFDVDDLIQSHIAADDELSSSDQDYRGVNSGYCTNGSAASEKIKSSKSSSSSPISNSPSKYSDESSKDSKKSKTNSTSFHLGQILNKRKGSGSDRTHISDDPNVNDLAINSRPFVFKKQNVSANSNDSSQQTQMKTKLRTMWNNMKYGWRVKREVNLKLDSATWLLGQCYHNKLTDGPVSQDVSKQLKLDLLSRILLTYRINFPTIPGTDYISDSGWGCMLRCGQMMMAQALVCHFLQRDWRISPDQPPEKMQLYKMILRWFGDSLSDKSPFSLHHLVSLGENYGRKAGDWYGPTHAAQVLRDALIQAKRDHSELRDVCMYVALDGIVFKQDVMDLCLRPVQKSSIPVLEGDQISTRNNLDFCKTYPVGQNYSLSSEGISNTFSSIGYGPESVPFSELDESDMSFIDSCPSYSNFGPPSFSTFEPAWTSLILFVSVRLGNDKINPFYIPCLKSLLAYEHCIGIIGGRPKHALYFIGWQDDKLIHMDPHSCQPAIDMEKDDFNEKSFHSSSIRTMSFTEMDPSCAIGFYFRKREEFEHFVEKFSEITAPMKRNLDYPVFALAEGKRVDVEEVDTPCGYARSSLSHTNSRTDEDDYILL</sequence>
<evidence type="ECO:0000256" key="7">
    <source>
        <dbReference type="ARBA" id="ARBA00022807"/>
    </source>
</evidence>
<gene>
    <name evidence="14" type="primary">Atg4b_1</name>
    <name evidence="14" type="ORF">AVEN_179238_1</name>
</gene>
<keyword evidence="9 11" id="KW-0072">Autophagy</keyword>
<evidence type="ECO:0000256" key="2">
    <source>
        <dbReference type="ARBA" id="ARBA00010958"/>
    </source>
</evidence>
<dbReference type="Pfam" id="PF03416">
    <property type="entry name" value="Peptidase_C54"/>
    <property type="match status" value="1"/>
</dbReference>
<dbReference type="AlphaFoldDB" id="A0A4Y2C7V3"/>
<comment type="function">
    <text evidence="11">Cysteine protease that plays a key role in autophagy by mediating both proteolytic activation and delipidation of ATG8 family proteins.</text>
</comment>
<dbReference type="InterPro" id="IPR005078">
    <property type="entry name" value="Peptidase_C54"/>
</dbReference>
<dbReference type="GO" id="GO:0015031">
    <property type="term" value="P:protein transport"/>
    <property type="evidence" value="ECO:0007669"/>
    <property type="project" value="UniProtKB-KW"/>
</dbReference>
<comment type="catalytic activity">
    <reaction evidence="10">
        <text>[protein]-C-terminal L-amino acid-glycyl-phosphatidylethanolamide + H2O = [protein]-C-terminal L-amino acid-glycine + a 1,2-diacyl-sn-glycero-3-phosphoethanolamine</text>
        <dbReference type="Rhea" id="RHEA:67548"/>
        <dbReference type="Rhea" id="RHEA-COMP:17323"/>
        <dbReference type="Rhea" id="RHEA-COMP:17324"/>
        <dbReference type="ChEBI" id="CHEBI:15377"/>
        <dbReference type="ChEBI" id="CHEBI:64612"/>
        <dbReference type="ChEBI" id="CHEBI:172940"/>
        <dbReference type="ChEBI" id="CHEBI:172941"/>
    </reaction>
    <physiologicalReaction direction="left-to-right" evidence="10">
        <dbReference type="Rhea" id="RHEA:67549"/>
    </physiologicalReaction>
</comment>
<evidence type="ECO:0000259" key="13">
    <source>
        <dbReference type="Pfam" id="PF03416"/>
    </source>
</evidence>
<feature type="compositionally biased region" description="Basic and acidic residues" evidence="12">
    <location>
        <begin position="168"/>
        <end position="177"/>
    </location>
</feature>
<keyword evidence="15" id="KW-1185">Reference proteome</keyword>
<feature type="region of interest" description="Disordered" evidence="12">
    <location>
        <begin position="44"/>
        <end position="73"/>
    </location>
</feature>
<evidence type="ECO:0000256" key="12">
    <source>
        <dbReference type="SAM" id="MobiDB-lite"/>
    </source>
</evidence>
<dbReference type="GO" id="GO:0004197">
    <property type="term" value="F:cysteine-type endopeptidase activity"/>
    <property type="evidence" value="ECO:0007669"/>
    <property type="project" value="TreeGrafter"/>
</dbReference>
<protein>
    <recommendedName>
        <fullName evidence="11">Cysteine protease</fullName>
        <ecNumber evidence="11">3.4.22.-</ecNumber>
    </recommendedName>
</protein>
<dbReference type="SUPFAM" id="SSF54001">
    <property type="entry name" value="Cysteine proteinases"/>
    <property type="match status" value="1"/>
</dbReference>
<dbReference type="PANTHER" id="PTHR22624:SF52">
    <property type="entry name" value="CYSTEINE PROTEASE"/>
    <property type="match status" value="1"/>
</dbReference>
<organism evidence="14 15">
    <name type="scientific">Araneus ventricosus</name>
    <name type="common">Orbweaver spider</name>
    <name type="synonym">Epeira ventricosa</name>
    <dbReference type="NCBI Taxonomy" id="182803"/>
    <lineage>
        <taxon>Eukaryota</taxon>
        <taxon>Metazoa</taxon>
        <taxon>Ecdysozoa</taxon>
        <taxon>Arthropoda</taxon>
        <taxon>Chelicerata</taxon>
        <taxon>Arachnida</taxon>
        <taxon>Araneae</taxon>
        <taxon>Araneomorphae</taxon>
        <taxon>Entelegynae</taxon>
        <taxon>Araneoidea</taxon>
        <taxon>Araneidae</taxon>
        <taxon>Araneus</taxon>
    </lineage>
</organism>
<dbReference type="GO" id="GO:0016485">
    <property type="term" value="P:protein processing"/>
    <property type="evidence" value="ECO:0007669"/>
    <property type="project" value="TreeGrafter"/>
</dbReference>
<keyword evidence="8 11" id="KW-0653">Protein transport</keyword>
<proteinExistence type="inferred from homology"/>
<evidence type="ECO:0000313" key="15">
    <source>
        <dbReference type="Proteomes" id="UP000499080"/>
    </source>
</evidence>
<dbReference type="GO" id="GO:0034727">
    <property type="term" value="P:piecemeal microautophagy of the nucleus"/>
    <property type="evidence" value="ECO:0007669"/>
    <property type="project" value="TreeGrafter"/>
</dbReference>
<evidence type="ECO:0000256" key="11">
    <source>
        <dbReference type="RuleBase" id="RU363115"/>
    </source>
</evidence>
<comment type="caution">
    <text evidence="14">The sequence shown here is derived from an EMBL/GenBank/DDBJ whole genome shotgun (WGS) entry which is preliminary data.</text>
</comment>
<evidence type="ECO:0000256" key="3">
    <source>
        <dbReference type="ARBA" id="ARBA00022448"/>
    </source>
</evidence>
<feature type="domain" description="Peptidase C54 catalytic" evidence="13">
    <location>
        <begin position="263"/>
        <end position="617"/>
    </location>
</feature>